<keyword evidence="3 7" id="KW-0812">Transmembrane</keyword>
<dbReference type="PANTHER" id="PTHR13906:SF4">
    <property type="entry name" value="LYSOPHOSPHOLIPID ACYLTRANSFERASE 6"/>
    <property type="match status" value="1"/>
</dbReference>
<dbReference type="OrthoDB" id="286734at2759"/>
<feature type="transmembrane region" description="Helical" evidence="7">
    <location>
        <begin position="260"/>
        <end position="279"/>
    </location>
</feature>
<keyword evidence="5 7" id="KW-0472">Membrane</keyword>
<sequence>MLSFVHMPFEVASKWLGASPDELKLVFSFLISYPLAGLLKRVPDATPHHKNLFSISVSLFYLVGLFDLWDGLFTILISAGGVYAIAKYLRTSRYMPWIGFAFTMAHMSISHIQRQLDRNTPSTVDITGAQMVLVMKISAFCWNVADGQLPEEHLSPLQKDRMLKDVPSLLDYAGYIFFFPSLLVGPAFDYAEYRRWLDTSMFELPANIDPVNKPPVRRKRKIPRSGTPAAWKCVTGLVWIGLYMAFGPRFGFQELLGDSYMSYGLLRRIWIMYMVSLVARFKYYGVWSLTEGACILTGLGYNGVDPVTGKVLWNRLQNIDPWGVETAQNPRGYLAGWNMNTNNWLRNYVYLRVTPMGKKPGFRASLLTFGTSALWHGFHPGYYLTFVLASFIQTAAKHYRRHIRPFFMDPVTGNPTPSKKYYDFLTYVVTQITFSFTTVPFLILSFKGSMLAWSRVYFYAILWTMGTLAFFASPAKVMVKKQLEKRTGKAASKLVRSVSTDSLSGGQPILGISKDPEGDITEAIEEIKAEVEAKKKKVA</sequence>
<feature type="transmembrane region" description="Helical" evidence="7">
    <location>
        <begin position="229"/>
        <end position="248"/>
    </location>
</feature>
<dbReference type="GO" id="GO:0030258">
    <property type="term" value="P:lipid modification"/>
    <property type="evidence" value="ECO:0007669"/>
    <property type="project" value="TreeGrafter"/>
</dbReference>
<evidence type="ECO:0000256" key="5">
    <source>
        <dbReference type="ARBA" id="ARBA00023136"/>
    </source>
</evidence>
<evidence type="ECO:0000256" key="1">
    <source>
        <dbReference type="ARBA" id="ARBA00004141"/>
    </source>
</evidence>
<evidence type="ECO:0000256" key="6">
    <source>
        <dbReference type="ARBA" id="ARBA00023315"/>
    </source>
</evidence>
<evidence type="ECO:0000256" key="2">
    <source>
        <dbReference type="ARBA" id="ARBA00022679"/>
    </source>
</evidence>
<dbReference type="Proteomes" id="UP000813444">
    <property type="component" value="Unassembled WGS sequence"/>
</dbReference>
<name>A0A8K0SF99_9HYPO</name>
<feature type="transmembrane region" description="Helical" evidence="7">
    <location>
        <begin position="456"/>
        <end position="479"/>
    </location>
</feature>
<protein>
    <submittedName>
        <fullName evidence="8">MBOAT, membrane-bound O-acyltransferase family-domain-containing protein</fullName>
    </submittedName>
</protein>
<dbReference type="GO" id="GO:0003841">
    <property type="term" value="F:1-acylglycerol-3-phosphate O-acyltransferase activity"/>
    <property type="evidence" value="ECO:0007669"/>
    <property type="project" value="TreeGrafter"/>
</dbReference>
<keyword evidence="2" id="KW-0808">Transferase</keyword>
<gene>
    <name evidence="8" type="ORF">B0I35DRAFT_443194</name>
</gene>
<comment type="subcellular location">
    <subcellularLocation>
        <location evidence="1">Membrane</location>
        <topology evidence="1">Multi-pass membrane protein</topology>
    </subcellularLocation>
</comment>
<dbReference type="EMBL" id="JAGPNK010000016">
    <property type="protein sequence ID" value="KAH7308231.1"/>
    <property type="molecule type" value="Genomic_DNA"/>
</dbReference>
<proteinExistence type="predicted"/>
<comment type="caution">
    <text evidence="8">The sequence shown here is derived from an EMBL/GenBank/DDBJ whole genome shotgun (WGS) entry which is preliminary data.</text>
</comment>
<dbReference type="AlphaFoldDB" id="A0A8K0SF99"/>
<keyword evidence="9" id="KW-1185">Reference proteome</keyword>
<dbReference type="GO" id="GO:0016020">
    <property type="term" value="C:membrane"/>
    <property type="evidence" value="ECO:0007669"/>
    <property type="project" value="UniProtKB-SubCell"/>
</dbReference>
<dbReference type="GO" id="GO:0005783">
    <property type="term" value="C:endoplasmic reticulum"/>
    <property type="evidence" value="ECO:0007669"/>
    <property type="project" value="TreeGrafter"/>
</dbReference>
<dbReference type="GO" id="GO:0046474">
    <property type="term" value="P:glycerophospholipid biosynthetic process"/>
    <property type="evidence" value="ECO:0007669"/>
    <property type="project" value="TreeGrafter"/>
</dbReference>
<evidence type="ECO:0000256" key="3">
    <source>
        <dbReference type="ARBA" id="ARBA00022692"/>
    </source>
</evidence>
<accession>A0A8K0SF99</accession>
<dbReference type="InterPro" id="IPR004299">
    <property type="entry name" value="MBOAT_fam"/>
</dbReference>
<feature type="transmembrane region" description="Helical" evidence="7">
    <location>
        <begin position="59"/>
        <end position="82"/>
    </location>
</feature>
<organism evidence="8 9">
    <name type="scientific">Stachybotrys elegans</name>
    <dbReference type="NCBI Taxonomy" id="80388"/>
    <lineage>
        <taxon>Eukaryota</taxon>
        <taxon>Fungi</taxon>
        <taxon>Dikarya</taxon>
        <taxon>Ascomycota</taxon>
        <taxon>Pezizomycotina</taxon>
        <taxon>Sordariomycetes</taxon>
        <taxon>Hypocreomycetidae</taxon>
        <taxon>Hypocreales</taxon>
        <taxon>Stachybotryaceae</taxon>
        <taxon>Stachybotrys</taxon>
    </lineage>
</organism>
<keyword evidence="4 7" id="KW-1133">Transmembrane helix</keyword>
<dbReference type="GO" id="GO:0047184">
    <property type="term" value="F:1-acylglycerophosphocholine O-acyltransferase activity"/>
    <property type="evidence" value="ECO:0007669"/>
    <property type="project" value="TreeGrafter"/>
</dbReference>
<dbReference type="Pfam" id="PF03062">
    <property type="entry name" value="MBOAT"/>
    <property type="match status" value="1"/>
</dbReference>
<evidence type="ECO:0000256" key="7">
    <source>
        <dbReference type="SAM" id="Phobius"/>
    </source>
</evidence>
<dbReference type="InterPro" id="IPR049941">
    <property type="entry name" value="LPLAT_7/PORCN-like"/>
</dbReference>
<keyword evidence="6" id="KW-0012">Acyltransferase</keyword>
<evidence type="ECO:0000256" key="4">
    <source>
        <dbReference type="ARBA" id="ARBA00022989"/>
    </source>
</evidence>
<feature type="transmembrane region" description="Helical" evidence="7">
    <location>
        <begin position="424"/>
        <end position="444"/>
    </location>
</feature>
<dbReference type="PANTHER" id="PTHR13906">
    <property type="entry name" value="PORCUPINE"/>
    <property type="match status" value="1"/>
</dbReference>
<evidence type="ECO:0000313" key="9">
    <source>
        <dbReference type="Proteomes" id="UP000813444"/>
    </source>
</evidence>
<evidence type="ECO:0000313" key="8">
    <source>
        <dbReference type="EMBL" id="KAH7308231.1"/>
    </source>
</evidence>
<reference evidence="8" key="1">
    <citation type="journal article" date="2021" name="Nat. Commun.">
        <title>Genetic determinants of endophytism in the Arabidopsis root mycobiome.</title>
        <authorList>
            <person name="Mesny F."/>
            <person name="Miyauchi S."/>
            <person name="Thiergart T."/>
            <person name="Pickel B."/>
            <person name="Atanasova L."/>
            <person name="Karlsson M."/>
            <person name="Huettel B."/>
            <person name="Barry K.W."/>
            <person name="Haridas S."/>
            <person name="Chen C."/>
            <person name="Bauer D."/>
            <person name="Andreopoulos W."/>
            <person name="Pangilinan J."/>
            <person name="LaButti K."/>
            <person name="Riley R."/>
            <person name="Lipzen A."/>
            <person name="Clum A."/>
            <person name="Drula E."/>
            <person name="Henrissat B."/>
            <person name="Kohler A."/>
            <person name="Grigoriev I.V."/>
            <person name="Martin F.M."/>
            <person name="Hacquard S."/>
        </authorList>
    </citation>
    <scope>NUCLEOTIDE SEQUENCE</scope>
    <source>
        <strain evidence="8">MPI-CAGE-CH-0235</strain>
    </source>
</reference>